<dbReference type="AlphaFoldDB" id="A0A6N7QS30"/>
<dbReference type="Pfam" id="PF03466">
    <property type="entry name" value="LysR_substrate"/>
    <property type="match status" value="1"/>
</dbReference>
<dbReference type="Gene3D" id="1.10.10.10">
    <property type="entry name" value="Winged helix-like DNA-binding domain superfamily/Winged helix DNA-binding domain"/>
    <property type="match status" value="1"/>
</dbReference>
<protein>
    <submittedName>
        <fullName evidence="7">LysR family transcriptional regulator</fullName>
    </submittedName>
</protein>
<organism evidence="7 8">
    <name type="scientific">Spiribacter salilacus</name>
    <dbReference type="NCBI Taxonomy" id="2664894"/>
    <lineage>
        <taxon>Bacteria</taxon>
        <taxon>Pseudomonadati</taxon>
        <taxon>Pseudomonadota</taxon>
        <taxon>Gammaproteobacteria</taxon>
        <taxon>Chromatiales</taxon>
        <taxon>Ectothiorhodospiraceae</taxon>
        <taxon>Spiribacter</taxon>
    </lineage>
</organism>
<sequence>MSIKIHQLRYFLLVADHHSYRAAASLAARSQPAISQAVHELEALLGQALFERGRKAELTPFGREHYPAIRSLVDHHDRTLQALFDSAERKTGQVALASIPSFAGRYLPGMLLRFADSHPEISVAVEDGTAIYVQRRVLDRQVDFGIGTDAELSDELSFQPLTEDQMGMVCHISHPLAQQPGACRWESLRPYTLITNGTFRQLLDPAAVDILQSARFHVPNIVSLLALVRAGLGVTLLPQLALFGQDEALVFRPLEAPAVTRSIGLIHLRNQTPRPAVQALMDAVRHL</sequence>
<evidence type="ECO:0000256" key="1">
    <source>
        <dbReference type="ARBA" id="ARBA00009437"/>
    </source>
</evidence>
<dbReference type="SUPFAM" id="SSF53850">
    <property type="entry name" value="Periplasmic binding protein-like II"/>
    <property type="match status" value="1"/>
</dbReference>
<comment type="similarity">
    <text evidence="1">Belongs to the LysR transcriptional regulatory family.</text>
</comment>
<evidence type="ECO:0000313" key="7">
    <source>
        <dbReference type="EMBL" id="MRH78213.1"/>
    </source>
</evidence>
<dbReference type="GO" id="GO:0005829">
    <property type="term" value="C:cytosol"/>
    <property type="evidence" value="ECO:0007669"/>
    <property type="project" value="TreeGrafter"/>
</dbReference>
<evidence type="ECO:0000313" key="8">
    <source>
        <dbReference type="Proteomes" id="UP000433788"/>
    </source>
</evidence>
<evidence type="ECO:0000256" key="4">
    <source>
        <dbReference type="ARBA" id="ARBA00023163"/>
    </source>
</evidence>
<dbReference type="Gene3D" id="3.40.190.290">
    <property type="match status" value="1"/>
</dbReference>
<dbReference type="InterPro" id="IPR005119">
    <property type="entry name" value="LysR_subst-bd"/>
</dbReference>
<reference evidence="7 8" key="1">
    <citation type="submission" date="2019-11" db="EMBL/GenBank/DDBJ databases">
        <authorList>
            <person name="Zhang X.Y."/>
        </authorList>
    </citation>
    <scope>NUCLEOTIDE SEQUENCE [LARGE SCALE GENOMIC DNA]</scope>
    <source>
        <strain evidence="7 8">C176</strain>
    </source>
</reference>
<evidence type="ECO:0000256" key="2">
    <source>
        <dbReference type="ARBA" id="ARBA00023015"/>
    </source>
</evidence>
<evidence type="ECO:0000256" key="3">
    <source>
        <dbReference type="ARBA" id="ARBA00023125"/>
    </source>
</evidence>
<dbReference type="CDD" id="cd08440">
    <property type="entry name" value="PBP2_LTTR_like_4"/>
    <property type="match status" value="1"/>
</dbReference>
<proteinExistence type="inferred from homology"/>
<dbReference type="Pfam" id="PF00126">
    <property type="entry name" value="HTH_1"/>
    <property type="match status" value="1"/>
</dbReference>
<dbReference type="GO" id="GO:0003700">
    <property type="term" value="F:DNA-binding transcription factor activity"/>
    <property type="evidence" value="ECO:0007669"/>
    <property type="project" value="InterPro"/>
</dbReference>
<dbReference type="SUPFAM" id="SSF46785">
    <property type="entry name" value="Winged helix' DNA-binding domain"/>
    <property type="match status" value="1"/>
</dbReference>
<dbReference type="PANTHER" id="PTHR30419:SF8">
    <property type="entry name" value="NITROGEN ASSIMILATION TRANSCRIPTIONAL ACTIVATOR-RELATED"/>
    <property type="match status" value="1"/>
</dbReference>
<accession>A0A6N7QS30</accession>
<dbReference type="PRINTS" id="PR00039">
    <property type="entry name" value="HTHLYSR"/>
</dbReference>
<dbReference type="Proteomes" id="UP000433788">
    <property type="component" value="Unassembled WGS sequence"/>
</dbReference>
<evidence type="ECO:0000259" key="5">
    <source>
        <dbReference type="Pfam" id="PF00126"/>
    </source>
</evidence>
<dbReference type="InterPro" id="IPR050950">
    <property type="entry name" value="HTH-type_LysR_regulators"/>
</dbReference>
<dbReference type="PANTHER" id="PTHR30419">
    <property type="entry name" value="HTH-TYPE TRANSCRIPTIONAL REGULATOR YBHD"/>
    <property type="match status" value="1"/>
</dbReference>
<keyword evidence="3" id="KW-0238">DNA-binding</keyword>
<keyword evidence="4" id="KW-0804">Transcription</keyword>
<dbReference type="GO" id="GO:0003677">
    <property type="term" value="F:DNA binding"/>
    <property type="evidence" value="ECO:0007669"/>
    <property type="project" value="UniProtKB-KW"/>
</dbReference>
<keyword evidence="2" id="KW-0805">Transcription regulation</keyword>
<keyword evidence="8" id="KW-1185">Reference proteome</keyword>
<dbReference type="RefSeq" id="WP_153719279.1">
    <property type="nucleotide sequence ID" value="NZ_WJPP01000003.1"/>
</dbReference>
<evidence type="ECO:0000259" key="6">
    <source>
        <dbReference type="Pfam" id="PF03466"/>
    </source>
</evidence>
<dbReference type="InterPro" id="IPR000847">
    <property type="entry name" value="LysR_HTH_N"/>
</dbReference>
<feature type="domain" description="HTH lysR-type" evidence="5">
    <location>
        <begin position="5"/>
        <end position="63"/>
    </location>
</feature>
<gene>
    <name evidence="7" type="ORF">GH984_05790</name>
</gene>
<feature type="domain" description="LysR substrate-binding" evidence="6">
    <location>
        <begin position="89"/>
        <end position="285"/>
    </location>
</feature>
<name>A0A6N7QS30_9GAMM</name>
<dbReference type="InterPro" id="IPR036390">
    <property type="entry name" value="WH_DNA-bd_sf"/>
</dbReference>
<dbReference type="InterPro" id="IPR036388">
    <property type="entry name" value="WH-like_DNA-bd_sf"/>
</dbReference>
<comment type="caution">
    <text evidence="7">The sequence shown here is derived from an EMBL/GenBank/DDBJ whole genome shotgun (WGS) entry which is preliminary data.</text>
</comment>
<dbReference type="EMBL" id="WJPP01000003">
    <property type="protein sequence ID" value="MRH78213.1"/>
    <property type="molecule type" value="Genomic_DNA"/>
</dbReference>